<evidence type="ECO:0000259" key="6">
    <source>
        <dbReference type="SMART" id="SM00983"/>
    </source>
</evidence>
<dbReference type="GO" id="GO:0030975">
    <property type="term" value="F:thiamine binding"/>
    <property type="evidence" value="ECO:0007669"/>
    <property type="project" value="InterPro"/>
</dbReference>
<dbReference type="InterPro" id="IPR036759">
    <property type="entry name" value="TPK_catalytic_sf"/>
</dbReference>
<dbReference type="PANTHER" id="PTHR41299:SF1">
    <property type="entry name" value="THIAMINE PYROPHOSPHOKINASE"/>
    <property type="match status" value="1"/>
</dbReference>
<keyword evidence="3" id="KW-0418">Kinase</keyword>
<dbReference type="AlphaFoldDB" id="A0A9D1YA35"/>
<dbReference type="PANTHER" id="PTHR41299">
    <property type="entry name" value="THIAMINE PYROPHOSPHOKINASE"/>
    <property type="match status" value="1"/>
</dbReference>
<gene>
    <name evidence="7" type="ORF">H9841_10355</name>
</gene>
<evidence type="ECO:0000256" key="4">
    <source>
        <dbReference type="ARBA" id="ARBA00022840"/>
    </source>
</evidence>
<name>A0A9D1YA35_9FIRM</name>
<dbReference type="GO" id="GO:0006772">
    <property type="term" value="P:thiamine metabolic process"/>
    <property type="evidence" value="ECO:0007669"/>
    <property type="project" value="UniProtKB-UniRule"/>
</dbReference>
<dbReference type="SUPFAM" id="SSF63862">
    <property type="entry name" value="Thiamin pyrophosphokinase, substrate-binding domain"/>
    <property type="match status" value="1"/>
</dbReference>
<dbReference type="GO" id="GO:0016301">
    <property type="term" value="F:kinase activity"/>
    <property type="evidence" value="ECO:0007669"/>
    <property type="project" value="UniProtKB-KW"/>
</dbReference>
<dbReference type="InterPro" id="IPR006282">
    <property type="entry name" value="Thi_PPkinase"/>
</dbReference>
<dbReference type="InterPro" id="IPR007371">
    <property type="entry name" value="TPK_catalytic"/>
</dbReference>
<dbReference type="Pfam" id="PF04265">
    <property type="entry name" value="TPK_B1_binding"/>
    <property type="match status" value="1"/>
</dbReference>
<accession>A0A9D1YA35</accession>
<dbReference type="Gene3D" id="3.40.50.10240">
    <property type="entry name" value="Thiamin pyrophosphokinase, catalytic domain"/>
    <property type="match status" value="1"/>
</dbReference>
<evidence type="ECO:0000256" key="2">
    <source>
        <dbReference type="ARBA" id="ARBA00022741"/>
    </source>
</evidence>
<dbReference type="InterPro" id="IPR036371">
    <property type="entry name" value="TPK_B1-bd_sf"/>
</dbReference>
<organism evidence="7 8">
    <name type="scientific">Candidatus Flavonifractor merdigallinarum</name>
    <dbReference type="NCBI Taxonomy" id="2838589"/>
    <lineage>
        <taxon>Bacteria</taxon>
        <taxon>Bacillati</taxon>
        <taxon>Bacillota</taxon>
        <taxon>Clostridia</taxon>
        <taxon>Eubacteriales</taxon>
        <taxon>Oscillospiraceae</taxon>
        <taxon>Flavonifractor</taxon>
    </lineage>
</organism>
<evidence type="ECO:0000256" key="5">
    <source>
        <dbReference type="NCBIfam" id="TIGR01378"/>
    </source>
</evidence>
<evidence type="ECO:0000313" key="7">
    <source>
        <dbReference type="EMBL" id="HIY22283.1"/>
    </source>
</evidence>
<keyword evidence="1 7" id="KW-0808">Transferase</keyword>
<keyword evidence="2" id="KW-0547">Nucleotide-binding</keyword>
<dbReference type="Pfam" id="PF04263">
    <property type="entry name" value="TPK_catalytic"/>
    <property type="match status" value="1"/>
</dbReference>
<dbReference type="Proteomes" id="UP000823868">
    <property type="component" value="Unassembled WGS sequence"/>
</dbReference>
<dbReference type="InterPro" id="IPR053149">
    <property type="entry name" value="TPK"/>
</dbReference>
<dbReference type="GO" id="GO:0005524">
    <property type="term" value="F:ATP binding"/>
    <property type="evidence" value="ECO:0007669"/>
    <property type="project" value="UniProtKB-KW"/>
</dbReference>
<evidence type="ECO:0000256" key="1">
    <source>
        <dbReference type="ARBA" id="ARBA00022679"/>
    </source>
</evidence>
<protein>
    <recommendedName>
        <fullName evidence="5">Thiamine diphosphokinase</fullName>
        <ecNumber evidence="5">2.7.6.2</ecNumber>
    </recommendedName>
</protein>
<dbReference type="EMBL" id="DXDX01000187">
    <property type="protein sequence ID" value="HIY22283.1"/>
    <property type="molecule type" value="Genomic_DNA"/>
</dbReference>
<dbReference type="CDD" id="cd07995">
    <property type="entry name" value="TPK"/>
    <property type="match status" value="1"/>
</dbReference>
<keyword evidence="4" id="KW-0067">ATP-binding</keyword>
<comment type="caution">
    <text evidence="7">The sequence shown here is derived from an EMBL/GenBank/DDBJ whole genome shotgun (WGS) entry which is preliminary data.</text>
</comment>
<dbReference type="NCBIfam" id="TIGR01378">
    <property type="entry name" value="thi_PPkinase"/>
    <property type="match status" value="1"/>
</dbReference>
<evidence type="ECO:0000256" key="3">
    <source>
        <dbReference type="ARBA" id="ARBA00022777"/>
    </source>
</evidence>
<dbReference type="GO" id="GO:0009229">
    <property type="term" value="P:thiamine diphosphate biosynthetic process"/>
    <property type="evidence" value="ECO:0007669"/>
    <property type="project" value="InterPro"/>
</dbReference>
<dbReference type="EC" id="2.7.6.2" evidence="5"/>
<evidence type="ECO:0000313" key="8">
    <source>
        <dbReference type="Proteomes" id="UP000823868"/>
    </source>
</evidence>
<dbReference type="SMART" id="SM00983">
    <property type="entry name" value="TPK_B1_binding"/>
    <property type="match status" value="1"/>
</dbReference>
<sequence length="215" mass="23440">MEAQGQRVLIFGAVPCEDFSFLSPYLNGTEKVICADGGVKNALAAGLRPDVVIGDWDSGGAPVEGAENLSLPVEKDLTDLQAALEQALQRGWRKALLCTCMGGPRLDHTASNLTILEWFRERGGEGMILDQDSEVRLLSDESVTLPLTPHYHYFSLIPLDRHIHGVTIQGAKYPLDHTELVRGDTLSVSNEPLNGPVTVSIASGRVLLIRSQRER</sequence>
<reference evidence="7" key="1">
    <citation type="journal article" date="2021" name="PeerJ">
        <title>Extensive microbial diversity within the chicken gut microbiome revealed by metagenomics and culture.</title>
        <authorList>
            <person name="Gilroy R."/>
            <person name="Ravi A."/>
            <person name="Getino M."/>
            <person name="Pursley I."/>
            <person name="Horton D.L."/>
            <person name="Alikhan N.F."/>
            <person name="Baker D."/>
            <person name="Gharbi K."/>
            <person name="Hall N."/>
            <person name="Watson M."/>
            <person name="Adriaenssens E.M."/>
            <person name="Foster-Nyarko E."/>
            <person name="Jarju S."/>
            <person name="Secka A."/>
            <person name="Antonio M."/>
            <person name="Oren A."/>
            <person name="Chaudhuri R.R."/>
            <person name="La Ragione R."/>
            <person name="Hildebrand F."/>
            <person name="Pallen M.J."/>
        </authorList>
    </citation>
    <scope>NUCLEOTIDE SEQUENCE</scope>
    <source>
        <strain evidence="7">ChiBcec16_6824</strain>
    </source>
</reference>
<dbReference type="GO" id="GO:0004788">
    <property type="term" value="F:thiamine diphosphokinase activity"/>
    <property type="evidence" value="ECO:0007669"/>
    <property type="project" value="UniProtKB-UniRule"/>
</dbReference>
<dbReference type="SUPFAM" id="SSF63999">
    <property type="entry name" value="Thiamin pyrophosphokinase, catalytic domain"/>
    <property type="match status" value="1"/>
</dbReference>
<dbReference type="InterPro" id="IPR007373">
    <property type="entry name" value="Thiamin_PyroPKinase_B1-bd"/>
</dbReference>
<feature type="domain" description="Thiamin pyrophosphokinase thiamin-binding" evidence="6">
    <location>
        <begin position="141"/>
        <end position="207"/>
    </location>
</feature>
<reference evidence="7" key="2">
    <citation type="submission" date="2021-04" db="EMBL/GenBank/DDBJ databases">
        <authorList>
            <person name="Gilroy R."/>
        </authorList>
    </citation>
    <scope>NUCLEOTIDE SEQUENCE</scope>
    <source>
        <strain evidence="7">ChiBcec16_6824</strain>
    </source>
</reference>
<proteinExistence type="predicted"/>